<keyword evidence="2" id="KW-0328">Glycosyltransferase</keyword>
<name>A0A6S6TIW9_9GAMM</name>
<dbReference type="Pfam" id="PF01755">
    <property type="entry name" value="Glyco_transf_25"/>
    <property type="match status" value="1"/>
</dbReference>
<dbReference type="AlphaFoldDB" id="A0A6S6TIW9"/>
<dbReference type="InterPro" id="IPR002654">
    <property type="entry name" value="Glyco_trans_25"/>
</dbReference>
<accession>A0A6S6TIW9</accession>
<proteinExistence type="predicted"/>
<protein>
    <submittedName>
        <fullName evidence="2">Beta-1,4-galactosyltransferase</fullName>
    </submittedName>
</protein>
<dbReference type="CDD" id="cd06532">
    <property type="entry name" value="Glyco_transf_25"/>
    <property type="match status" value="1"/>
</dbReference>
<organism evidence="2">
    <name type="scientific">uncultured Thiotrichaceae bacterium</name>
    <dbReference type="NCBI Taxonomy" id="298394"/>
    <lineage>
        <taxon>Bacteria</taxon>
        <taxon>Pseudomonadati</taxon>
        <taxon>Pseudomonadota</taxon>
        <taxon>Gammaproteobacteria</taxon>
        <taxon>Thiotrichales</taxon>
        <taxon>Thiotrichaceae</taxon>
        <taxon>environmental samples</taxon>
    </lineage>
</organism>
<feature type="domain" description="Glycosyl transferase family 25" evidence="1">
    <location>
        <begin position="2"/>
        <end position="165"/>
    </location>
</feature>
<reference evidence="2" key="1">
    <citation type="submission" date="2020-01" db="EMBL/GenBank/DDBJ databases">
        <authorList>
            <person name="Meier V. D."/>
            <person name="Meier V D."/>
        </authorList>
    </citation>
    <scope>NUCLEOTIDE SEQUENCE</scope>
    <source>
        <strain evidence="2">HLG_WM_MAG_08</strain>
    </source>
</reference>
<evidence type="ECO:0000313" key="2">
    <source>
        <dbReference type="EMBL" id="CAA6819274.1"/>
    </source>
</evidence>
<gene>
    <name evidence="2" type="ORF">HELGO_WM20874</name>
</gene>
<keyword evidence="2" id="KW-0808">Transferase</keyword>
<dbReference type="EMBL" id="CACVAV010000299">
    <property type="protein sequence ID" value="CAA6819274.1"/>
    <property type="molecule type" value="Genomic_DNA"/>
</dbReference>
<evidence type="ECO:0000259" key="1">
    <source>
        <dbReference type="Pfam" id="PF01755"/>
    </source>
</evidence>
<sequence>MKILVINLAGSTDRRIFQQEQLKQLGLDFEILPAVSVNDIEDSTYQSMSQGWERSLRRSELACYLSHQQSWETVLKDNQPTLILEDDALLSRHVPTLLSTLVNCRFCDLVTLEVRGRKKIVAKQGETLTKDHQLFKLYQDRTGAAGYVLWPSGAKKLLNKARTVAPALADAFISSAYELNAYQVEPAAIIQLDQCKHYNITNSTQTKSAISSEVKPVSIANQSSGAFAFKVRRISSQLRMGWRQLSTLHQSTKRSIELIAEDFPS</sequence>
<dbReference type="GO" id="GO:0016757">
    <property type="term" value="F:glycosyltransferase activity"/>
    <property type="evidence" value="ECO:0007669"/>
    <property type="project" value="UniProtKB-KW"/>
</dbReference>